<evidence type="ECO:0000313" key="25">
    <source>
        <dbReference type="Ensembl" id="ENSPNYP00000021199.1"/>
    </source>
</evidence>
<dbReference type="InterPro" id="IPR018982">
    <property type="entry name" value="RQC_domain"/>
</dbReference>
<keyword evidence="12 20" id="KW-0067">ATP-binding</keyword>
<evidence type="ECO:0000256" key="4">
    <source>
        <dbReference type="ARBA" id="ARBA00004123"/>
    </source>
</evidence>
<dbReference type="SMART" id="SM00490">
    <property type="entry name" value="HELICc"/>
    <property type="match status" value="1"/>
</dbReference>
<dbReference type="AlphaFoldDB" id="A0A3B4GGD6"/>
<dbReference type="GO" id="GO:0003677">
    <property type="term" value="F:DNA binding"/>
    <property type="evidence" value="ECO:0007669"/>
    <property type="project" value="UniProtKB-KW"/>
</dbReference>
<dbReference type="InterPro" id="IPR036388">
    <property type="entry name" value="WH-like_DNA-bd_sf"/>
</dbReference>
<comment type="cofactor">
    <cofactor evidence="3">
        <name>Zn(2+)</name>
        <dbReference type="ChEBI" id="CHEBI:29105"/>
    </cofactor>
</comment>
<feature type="compositionally biased region" description="Low complexity" evidence="22">
    <location>
        <begin position="55"/>
        <end position="70"/>
    </location>
</feature>
<evidence type="ECO:0000256" key="6">
    <source>
        <dbReference type="ARBA" id="ARBA00022553"/>
    </source>
</evidence>
<keyword evidence="6" id="KW-0597">Phosphoprotein</keyword>
<reference evidence="25" key="1">
    <citation type="submission" date="2023-09" db="UniProtKB">
        <authorList>
            <consortium name="Ensembl"/>
        </authorList>
    </citation>
    <scope>IDENTIFICATION</scope>
</reference>
<dbReference type="GO" id="GO:0005694">
    <property type="term" value="C:chromosome"/>
    <property type="evidence" value="ECO:0007669"/>
    <property type="project" value="TreeGrafter"/>
</dbReference>
<keyword evidence="16 20" id="KW-0539">Nucleus</keyword>
<feature type="coiled-coil region" evidence="21">
    <location>
        <begin position="2"/>
        <end position="50"/>
    </location>
</feature>
<dbReference type="SMART" id="SM00956">
    <property type="entry name" value="RQC"/>
    <property type="match status" value="1"/>
</dbReference>
<keyword evidence="21" id="KW-0175">Coiled coil</keyword>
<dbReference type="GO" id="GO:0000724">
    <property type="term" value="P:double-strand break repair via homologous recombination"/>
    <property type="evidence" value="ECO:0007669"/>
    <property type="project" value="TreeGrafter"/>
</dbReference>
<comment type="catalytic activity">
    <reaction evidence="19">
        <text>dATP + H2O = dADP + phosphate + H(+)</text>
        <dbReference type="Rhea" id="RHEA:51908"/>
        <dbReference type="ChEBI" id="CHEBI:15377"/>
        <dbReference type="ChEBI" id="CHEBI:15378"/>
        <dbReference type="ChEBI" id="CHEBI:43474"/>
        <dbReference type="ChEBI" id="CHEBI:57667"/>
        <dbReference type="ChEBI" id="CHEBI:61404"/>
    </reaction>
    <physiologicalReaction direction="left-to-right" evidence="19">
        <dbReference type="Rhea" id="RHEA:51909"/>
    </physiologicalReaction>
</comment>
<evidence type="ECO:0000256" key="16">
    <source>
        <dbReference type="ARBA" id="ARBA00023242"/>
    </source>
</evidence>
<evidence type="ECO:0000256" key="9">
    <source>
        <dbReference type="ARBA" id="ARBA00022801"/>
    </source>
</evidence>
<comment type="subcellular location">
    <subcellularLocation>
        <location evidence="4 20">Nucleus</location>
    </subcellularLocation>
</comment>
<dbReference type="PROSITE" id="PS51192">
    <property type="entry name" value="HELICASE_ATP_BIND_1"/>
    <property type="match status" value="1"/>
</dbReference>
<feature type="region of interest" description="Disordered" evidence="22">
    <location>
        <begin position="52"/>
        <end position="71"/>
    </location>
</feature>
<evidence type="ECO:0000256" key="10">
    <source>
        <dbReference type="ARBA" id="ARBA00022806"/>
    </source>
</evidence>
<dbReference type="Gene3D" id="3.40.50.300">
    <property type="entry name" value="P-loop containing nucleotide triphosphate hydrolases"/>
    <property type="match status" value="2"/>
</dbReference>
<evidence type="ECO:0000256" key="2">
    <source>
        <dbReference type="ARBA" id="ARBA00001946"/>
    </source>
</evidence>
<dbReference type="NCBIfam" id="TIGR00614">
    <property type="entry name" value="recQ_fam"/>
    <property type="match status" value="1"/>
</dbReference>
<keyword evidence="9 20" id="KW-0378">Hydrolase</keyword>
<evidence type="ECO:0000256" key="13">
    <source>
        <dbReference type="ARBA" id="ARBA00022990"/>
    </source>
</evidence>
<dbReference type="PANTHER" id="PTHR13710:SF105">
    <property type="entry name" value="ATP-DEPENDENT DNA HELICASE Q1"/>
    <property type="match status" value="1"/>
</dbReference>
<evidence type="ECO:0000256" key="11">
    <source>
        <dbReference type="ARBA" id="ARBA00022833"/>
    </source>
</evidence>
<sequence>MNTDMQVELDSIEAELDTVELQLAEILQKKAELTSRKNALLQQLEEACDTAQPLSSSASKASEAKPAMSKQEMQRYDGTDFPWSSNVEQHLKATFHLSNFRPLQLKAINLTMSGKDLFLVMPTGRGKSLCYQLPAICSNGFTLVITPLVSLMEDQLMYLKTIDVSAVMLNASSSREHAKMVMAGMTDPKAPFKLVYVTPEKIAKSKLLMSRLEKAYKANLLNRIAVDEVHCCSQWGHDFRPDYKLLGILKRQFPKVPLLGLTATATSSVLKDCEKILCVPQSITLTASFNRTNLYYEVRIKDSVSEASVNDIAALIKSKYKDQSGIVYVFSQKDAELVSAELQKRDILAYPYHANMDSEDKSRVHRKWTSNKIQVVVATVAFGMGIDKPDVRFVIHHTISKSIENYYQESGRAGRDDSPADCIVYFGFADIFRISTMVVMENVGQQKLLQMVDYCQNVNRCRRSLMAVHFDEVWDDEGCNQMCDTCSQAKDYPTVDITQHARQVVQIVELAASMDEKLTPLKLVDAWMGKGPAKHRKMIQTTTLSRRQAEVVIVHLLLQGYLREDFSFTPYTTYFYMKLGRKASLLKNPTHTLSVKMRDAGAGAALDTSAVKVNEEDVNMTLDSTVVEDSCPPQPKQIIFKEKRNVSRRQDLKPVSQTNKQMARPDRYGKAEEKKNKPIVFQHIIEADVEMNRVHHVGISDCQKTPSHSDKPCSSCKSSTPQRMRRKACAHTAAATGHVPCPSTHITVPSSPSQTSIISDTAAEELCDLRNYYGEQLRRINYISHEYLGQPTHPGVLACIREPLKSLRLPRGLIIAQTARTLWTRISGRRKLVRC</sequence>
<dbReference type="FunFam" id="3.40.50.300:FF:000752">
    <property type="entry name" value="ATP-dependent DNA helicase"/>
    <property type="match status" value="1"/>
</dbReference>
<dbReference type="GO" id="GO:0005634">
    <property type="term" value="C:nucleus"/>
    <property type="evidence" value="ECO:0007669"/>
    <property type="project" value="UniProtKB-SubCell"/>
</dbReference>
<evidence type="ECO:0000256" key="22">
    <source>
        <dbReference type="SAM" id="MobiDB-lite"/>
    </source>
</evidence>
<feature type="region of interest" description="Disordered" evidence="22">
    <location>
        <begin position="647"/>
        <end position="671"/>
    </location>
</feature>
<evidence type="ECO:0000256" key="8">
    <source>
        <dbReference type="ARBA" id="ARBA00022741"/>
    </source>
</evidence>
<dbReference type="Pfam" id="PF00271">
    <property type="entry name" value="Helicase_C"/>
    <property type="match status" value="1"/>
</dbReference>
<feature type="domain" description="Helicase C-terminal" evidence="24">
    <location>
        <begin position="308"/>
        <end position="459"/>
    </location>
</feature>
<keyword evidence="11" id="KW-0862">Zinc</keyword>
<evidence type="ECO:0000256" key="17">
    <source>
        <dbReference type="ARBA" id="ARBA00034617"/>
    </source>
</evidence>
<dbReference type="InterPro" id="IPR032284">
    <property type="entry name" value="RecQ_Zn-bd"/>
</dbReference>
<feature type="domain" description="Helicase ATP-binding" evidence="23">
    <location>
        <begin position="108"/>
        <end position="283"/>
    </location>
</feature>
<evidence type="ECO:0000256" key="19">
    <source>
        <dbReference type="ARBA" id="ARBA00051437"/>
    </source>
</evidence>
<dbReference type="GO" id="GO:0046872">
    <property type="term" value="F:metal ion binding"/>
    <property type="evidence" value="ECO:0007669"/>
    <property type="project" value="UniProtKB-KW"/>
</dbReference>
<keyword evidence="14" id="KW-0238">DNA-binding</keyword>
<dbReference type="InterPro" id="IPR004589">
    <property type="entry name" value="DNA_helicase_ATP-dep_RecQ"/>
</dbReference>
<evidence type="ECO:0000256" key="1">
    <source>
        <dbReference type="ARBA" id="ARBA00001936"/>
    </source>
</evidence>
<evidence type="ECO:0000256" key="15">
    <source>
        <dbReference type="ARBA" id="ARBA00023235"/>
    </source>
</evidence>
<dbReference type="EC" id="5.6.2.4" evidence="20"/>
<keyword evidence="13" id="KW-0007">Acetylation</keyword>
<evidence type="ECO:0000256" key="7">
    <source>
        <dbReference type="ARBA" id="ARBA00022723"/>
    </source>
</evidence>
<evidence type="ECO:0000256" key="14">
    <source>
        <dbReference type="ARBA" id="ARBA00023125"/>
    </source>
</evidence>
<dbReference type="GO" id="GO:0043138">
    <property type="term" value="F:3'-5' DNA helicase activity"/>
    <property type="evidence" value="ECO:0007669"/>
    <property type="project" value="UniProtKB-EC"/>
</dbReference>
<dbReference type="GO" id="GO:0016887">
    <property type="term" value="F:ATP hydrolysis activity"/>
    <property type="evidence" value="ECO:0007669"/>
    <property type="project" value="RHEA"/>
</dbReference>
<dbReference type="InterPro" id="IPR027417">
    <property type="entry name" value="P-loop_NTPase"/>
</dbReference>
<evidence type="ECO:0000256" key="3">
    <source>
        <dbReference type="ARBA" id="ARBA00001947"/>
    </source>
</evidence>
<accession>A0A3B4GGD6</accession>
<dbReference type="CDD" id="cd18794">
    <property type="entry name" value="SF2_C_RecQ"/>
    <property type="match status" value="1"/>
</dbReference>
<evidence type="ECO:0000256" key="18">
    <source>
        <dbReference type="ARBA" id="ARBA00048778"/>
    </source>
</evidence>
<comment type="cofactor">
    <cofactor evidence="1">
        <name>Mn(2+)</name>
        <dbReference type="ChEBI" id="CHEBI:29035"/>
    </cofactor>
</comment>
<dbReference type="PROSITE" id="PS51194">
    <property type="entry name" value="HELICASE_CTER"/>
    <property type="match status" value="1"/>
</dbReference>
<evidence type="ECO:0000256" key="20">
    <source>
        <dbReference type="RuleBase" id="RU364117"/>
    </source>
</evidence>
<dbReference type="GO" id="GO:0009378">
    <property type="term" value="F:four-way junction helicase activity"/>
    <property type="evidence" value="ECO:0007669"/>
    <property type="project" value="TreeGrafter"/>
</dbReference>
<comment type="cofactor">
    <cofactor evidence="2">
        <name>Mg(2+)</name>
        <dbReference type="ChEBI" id="CHEBI:18420"/>
    </cofactor>
</comment>
<protein>
    <recommendedName>
        <fullName evidence="20">ATP-dependent DNA helicase</fullName>
        <ecNumber evidence="20">5.6.2.4</ecNumber>
    </recommendedName>
</protein>
<dbReference type="FunFam" id="1.10.10.10:FF:000306">
    <property type="entry name" value="ATP-dependent DNA helicase"/>
    <property type="match status" value="1"/>
</dbReference>
<comment type="similarity">
    <text evidence="5 20">Belongs to the helicase family. RecQ subfamily.</text>
</comment>
<evidence type="ECO:0000256" key="5">
    <source>
        <dbReference type="ARBA" id="ARBA00005446"/>
    </source>
</evidence>
<keyword evidence="15" id="KW-0413">Isomerase</keyword>
<dbReference type="GeneTree" id="ENSGT00940000157013"/>
<dbReference type="SUPFAM" id="SSF52540">
    <property type="entry name" value="P-loop containing nucleoside triphosphate hydrolases"/>
    <property type="match status" value="2"/>
</dbReference>
<dbReference type="InterPro" id="IPR011545">
    <property type="entry name" value="DEAD/DEAH_box_helicase_dom"/>
</dbReference>
<dbReference type="GO" id="GO:0005524">
    <property type="term" value="F:ATP binding"/>
    <property type="evidence" value="ECO:0007669"/>
    <property type="project" value="UniProtKB-KW"/>
</dbReference>
<evidence type="ECO:0000259" key="24">
    <source>
        <dbReference type="PROSITE" id="PS51194"/>
    </source>
</evidence>
<keyword evidence="10 20" id="KW-0347">Helicase</keyword>
<keyword evidence="8 20" id="KW-0547">Nucleotide-binding</keyword>
<dbReference type="GO" id="GO:0006260">
    <property type="term" value="P:DNA replication"/>
    <property type="evidence" value="ECO:0007669"/>
    <property type="project" value="InterPro"/>
</dbReference>
<dbReference type="InterPro" id="IPR001650">
    <property type="entry name" value="Helicase_C-like"/>
</dbReference>
<dbReference type="STRING" id="303518.ENSPNYP00000021199"/>
<dbReference type="Gene3D" id="1.10.10.10">
    <property type="entry name" value="Winged helix-like DNA-binding domain superfamily/Winged helix DNA-binding domain"/>
    <property type="match status" value="1"/>
</dbReference>
<dbReference type="InterPro" id="IPR014001">
    <property type="entry name" value="Helicase_ATP-bd"/>
</dbReference>
<dbReference type="CDD" id="cd18015">
    <property type="entry name" value="DEXHc_RecQ1"/>
    <property type="match status" value="1"/>
</dbReference>
<dbReference type="SMART" id="SM00487">
    <property type="entry name" value="DEXDc"/>
    <property type="match status" value="1"/>
</dbReference>
<comment type="catalytic activity">
    <reaction evidence="17 20">
        <text>Couples ATP hydrolysis with the unwinding of duplex DNA by translocating in the 3'-5' direction.</text>
        <dbReference type="EC" id="5.6.2.4"/>
    </reaction>
</comment>
<organism evidence="25">
    <name type="scientific">Pundamilia nyererei</name>
    <dbReference type="NCBI Taxonomy" id="303518"/>
    <lineage>
        <taxon>Eukaryota</taxon>
        <taxon>Metazoa</taxon>
        <taxon>Chordata</taxon>
        <taxon>Craniata</taxon>
        <taxon>Vertebrata</taxon>
        <taxon>Euteleostomi</taxon>
        <taxon>Actinopterygii</taxon>
        <taxon>Neopterygii</taxon>
        <taxon>Teleostei</taxon>
        <taxon>Neoteleostei</taxon>
        <taxon>Acanthomorphata</taxon>
        <taxon>Ovalentaria</taxon>
        <taxon>Cichlomorphae</taxon>
        <taxon>Cichliformes</taxon>
        <taxon>Cichlidae</taxon>
        <taxon>African cichlids</taxon>
        <taxon>Pseudocrenilabrinae</taxon>
        <taxon>Haplochromini</taxon>
        <taxon>Pundamilia</taxon>
    </lineage>
</organism>
<dbReference type="PANTHER" id="PTHR13710">
    <property type="entry name" value="DNA HELICASE RECQ FAMILY MEMBER"/>
    <property type="match status" value="1"/>
</dbReference>
<proteinExistence type="inferred from homology"/>
<name>A0A3B4GGD6_9CICH</name>
<comment type="catalytic activity">
    <reaction evidence="18">
        <text>ATP + H2O = ADP + phosphate + H(+)</text>
        <dbReference type="Rhea" id="RHEA:13065"/>
        <dbReference type="ChEBI" id="CHEBI:15377"/>
        <dbReference type="ChEBI" id="CHEBI:15378"/>
        <dbReference type="ChEBI" id="CHEBI:30616"/>
        <dbReference type="ChEBI" id="CHEBI:43474"/>
        <dbReference type="ChEBI" id="CHEBI:456216"/>
    </reaction>
    <physiologicalReaction direction="left-to-right" evidence="18">
        <dbReference type="Rhea" id="RHEA:13066"/>
    </physiologicalReaction>
</comment>
<evidence type="ECO:0000256" key="12">
    <source>
        <dbReference type="ARBA" id="ARBA00022840"/>
    </source>
</evidence>
<evidence type="ECO:0000256" key="21">
    <source>
        <dbReference type="SAM" id="Coils"/>
    </source>
</evidence>
<dbReference type="GO" id="GO:0005737">
    <property type="term" value="C:cytoplasm"/>
    <property type="evidence" value="ECO:0007669"/>
    <property type="project" value="TreeGrafter"/>
</dbReference>
<dbReference type="Pfam" id="PF00270">
    <property type="entry name" value="DEAD"/>
    <property type="match status" value="1"/>
</dbReference>
<dbReference type="Ensembl" id="ENSPNYT00000021711.1">
    <property type="protein sequence ID" value="ENSPNYP00000021199.1"/>
    <property type="gene ID" value="ENSPNYG00000016013.1"/>
</dbReference>
<keyword evidence="7" id="KW-0479">Metal-binding</keyword>
<evidence type="ECO:0000259" key="23">
    <source>
        <dbReference type="PROSITE" id="PS51192"/>
    </source>
</evidence>
<dbReference type="Pfam" id="PF16124">
    <property type="entry name" value="RecQ_Zn_bind"/>
    <property type="match status" value="1"/>
</dbReference>
<dbReference type="FunFam" id="3.40.50.300:FF:000596">
    <property type="entry name" value="ATP-dependent DNA helicase"/>
    <property type="match status" value="1"/>
</dbReference>